<protein>
    <recommendedName>
        <fullName evidence="3">Effector protein BipC</fullName>
    </recommendedName>
</protein>
<keyword evidence="2" id="KW-1185">Reference proteome</keyword>
<gene>
    <name evidence="1" type="ORF">ABH309_19015</name>
</gene>
<evidence type="ECO:0008006" key="3">
    <source>
        <dbReference type="Google" id="ProtNLM"/>
    </source>
</evidence>
<dbReference type="Proteomes" id="UP001438292">
    <property type="component" value="Unassembled WGS sequence"/>
</dbReference>
<proteinExistence type="predicted"/>
<evidence type="ECO:0000313" key="1">
    <source>
        <dbReference type="EMBL" id="MEO3956536.1"/>
    </source>
</evidence>
<name>A0ABV0H9C9_9NEIS</name>
<comment type="caution">
    <text evidence="1">The sequence shown here is derived from an EMBL/GenBank/DDBJ whole genome shotgun (WGS) entry which is preliminary data.</text>
</comment>
<evidence type="ECO:0000313" key="2">
    <source>
        <dbReference type="Proteomes" id="UP001438292"/>
    </source>
</evidence>
<accession>A0ABV0H9C9</accession>
<dbReference type="EMBL" id="JBDQQU010000026">
    <property type="protein sequence ID" value="MEO3956536.1"/>
    <property type="molecule type" value="Genomic_DNA"/>
</dbReference>
<dbReference type="RefSeq" id="WP_346196261.1">
    <property type="nucleotide sequence ID" value="NZ_JBDJHV010000042.1"/>
</dbReference>
<organism evidence="1 2">
    <name type="scientific">Chromobacterium piscinae</name>
    <dbReference type="NCBI Taxonomy" id="686831"/>
    <lineage>
        <taxon>Bacteria</taxon>
        <taxon>Pseudomonadati</taxon>
        <taxon>Pseudomonadota</taxon>
        <taxon>Betaproteobacteria</taxon>
        <taxon>Neisseriales</taxon>
        <taxon>Chromobacteriaceae</taxon>
        <taxon>Chromobacterium</taxon>
    </lineage>
</organism>
<reference evidence="1 2" key="1">
    <citation type="submission" date="2024-05" db="EMBL/GenBank/DDBJ databases">
        <authorList>
            <person name="De Oliveira J.P."/>
            <person name="Noriler S.A."/>
            <person name="De Oliveira A.G."/>
            <person name="Sipoli D.S."/>
        </authorList>
    </citation>
    <scope>NUCLEOTIDE SEQUENCE [LARGE SCALE GENOMIC DNA]</scope>
    <source>
        <strain evidence="1 2">LABIM186</strain>
    </source>
</reference>
<sequence>MDILNIRPNPASVYPGIAESQGRGAHENGQRVVVHANTWFEVVSAQLAATPPSPVENRASTPVVAAAPSAPQSAQFMPGLLSNKLTIVLKNLFEAIRAGALERAKNEQKMSLLANDIHRLIRDSRKTAAANELNGALAKNVAQIVTTGIGVGTGIGGIAKSTKANKMQFEHDVKLRDANVVSGDLDLARKALDKQITAMHAKLDKGWNSSDVLDDGQIKLTPKKTDFTRESPIGVTSSPKDYTREYRPDLPSVEQQGALLRDGEAVLRRVAADVDKTVPYNMTANLKDNIDKVEALAKEKPIADETIAELARNAPEHTKQVSALTTKAERMKLVGNALTMTSSVAGMITSANFTQQSQIRQAEAAYNDTTAQTLQTLGQANAEAKQQAEAQLSSVLENLRTVQQHMNAVIDAAK</sequence>